<dbReference type="AlphaFoldDB" id="A0A9W9KRJ3"/>
<organism evidence="1 2">
    <name type="scientific">Penicillium alfredii</name>
    <dbReference type="NCBI Taxonomy" id="1506179"/>
    <lineage>
        <taxon>Eukaryota</taxon>
        <taxon>Fungi</taxon>
        <taxon>Dikarya</taxon>
        <taxon>Ascomycota</taxon>
        <taxon>Pezizomycotina</taxon>
        <taxon>Eurotiomycetes</taxon>
        <taxon>Eurotiomycetidae</taxon>
        <taxon>Eurotiales</taxon>
        <taxon>Aspergillaceae</taxon>
        <taxon>Penicillium</taxon>
    </lineage>
</organism>
<reference evidence="1" key="2">
    <citation type="journal article" date="2023" name="IMA Fungus">
        <title>Comparative genomic study of the Penicillium genus elucidates a diverse pangenome and 15 lateral gene transfer events.</title>
        <authorList>
            <person name="Petersen C."/>
            <person name="Sorensen T."/>
            <person name="Nielsen M.R."/>
            <person name="Sondergaard T.E."/>
            <person name="Sorensen J.L."/>
            <person name="Fitzpatrick D.A."/>
            <person name="Frisvad J.C."/>
            <person name="Nielsen K.L."/>
        </authorList>
    </citation>
    <scope>NUCLEOTIDE SEQUENCE</scope>
    <source>
        <strain evidence="1">IBT 34128</strain>
    </source>
</reference>
<accession>A0A9W9KRJ3</accession>
<keyword evidence="2" id="KW-1185">Reference proteome</keyword>
<name>A0A9W9KRJ3_9EURO</name>
<dbReference type="GeneID" id="81390708"/>
<dbReference type="RefSeq" id="XP_056516390.1">
    <property type="nucleotide sequence ID" value="XM_056651540.1"/>
</dbReference>
<reference evidence="1" key="1">
    <citation type="submission" date="2022-11" db="EMBL/GenBank/DDBJ databases">
        <authorList>
            <person name="Petersen C."/>
        </authorList>
    </citation>
    <scope>NUCLEOTIDE SEQUENCE</scope>
    <source>
        <strain evidence="1">IBT 34128</strain>
    </source>
</reference>
<protein>
    <submittedName>
        <fullName evidence="1">Uncharacterized protein</fullName>
    </submittedName>
</protein>
<comment type="caution">
    <text evidence="1">The sequence shown here is derived from an EMBL/GenBank/DDBJ whole genome shotgun (WGS) entry which is preliminary data.</text>
</comment>
<dbReference type="EMBL" id="JAPMSZ010000001">
    <property type="protein sequence ID" value="KAJ5115198.1"/>
    <property type="molecule type" value="Genomic_DNA"/>
</dbReference>
<evidence type="ECO:0000313" key="2">
    <source>
        <dbReference type="Proteomes" id="UP001141434"/>
    </source>
</evidence>
<proteinExistence type="predicted"/>
<evidence type="ECO:0000313" key="1">
    <source>
        <dbReference type="EMBL" id="KAJ5115198.1"/>
    </source>
</evidence>
<sequence length="213" mass="23073">MPTGCVSTQNPGTPRHGQRQSHLLMISLGWTELAERGMGLNPGDLSGSAGHESGCSIEATESFSMCGGQNLGGSASLPDTNRAHHGRSDWRWASQHRSVLSRQAFWWNLEEFCIDRSRGVIVSSPERRWLSLKPGRNAIDKYVLSTPFSTRHVRAGRLSCMTLNAAKNITRLVIVGPALPVAPALSLIVGGCANSRVSRDNWVLVPHTNSPAP</sequence>
<gene>
    <name evidence="1" type="ORF">NUU61_000957</name>
</gene>
<dbReference type="Proteomes" id="UP001141434">
    <property type="component" value="Unassembled WGS sequence"/>
</dbReference>